<keyword evidence="3" id="KW-1185">Reference proteome</keyword>
<gene>
    <name evidence="2" type="ORF">ACFPFW_13505</name>
</gene>
<sequence>MQPLPKLAPHEQRRHARVKVALLGRYMLADRQEYPCQTLDISPGGCSIIAPVIGRPGERVIAYFDHIGRIEGAVIRGIENGFAMTIAATPRKREKLADQLTWLANRQILGLPEDRRHDRGLPKNTRSLLVMPDGREYPCRVVDISLSGAAVQVDAQPPMGSPVTLGRTHAKVVRHFDGGVAVEFLRPQNFELLEEQFGG</sequence>
<accession>A0ABV9Z5A6</accession>
<dbReference type="RefSeq" id="WP_114956754.1">
    <property type="nucleotide sequence ID" value="NZ_JBHSJF010000006.1"/>
</dbReference>
<reference evidence="3" key="1">
    <citation type="journal article" date="2019" name="Int. J. Syst. Evol. Microbiol.">
        <title>The Global Catalogue of Microorganisms (GCM) 10K type strain sequencing project: providing services to taxonomists for standard genome sequencing and annotation.</title>
        <authorList>
            <consortium name="The Broad Institute Genomics Platform"/>
            <consortium name="The Broad Institute Genome Sequencing Center for Infectious Disease"/>
            <person name="Wu L."/>
            <person name="Ma J."/>
        </authorList>
    </citation>
    <scope>NUCLEOTIDE SEQUENCE [LARGE SCALE GENOMIC DNA]</scope>
    <source>
        <strain evidence="3">CGMCC 1.16444</strain>
    </source>
</reference>
<evidence type="ECO:0000313" key="3">
    <source>
        <dbReference type="Proteomes" id="UP001595796"/>
    </source>
</evidence>
<evidence type="ECO:0000259" key="1">
    <source>
        <dbReference type="Pfam" id="PF07238"/>
    </source>
</evidence>
<dbReference type="SUPFAM" id="SSF141371">
    <property type="entry name" value="PilZ domain-like"/>
    <property type="match status" value="2"/>
</dbReference>
<dbReference type="Pfam" id="PF07238">
    <property type="entry name" value="PilZ"/>
    <property type="match status" value="2"/>
</dbReference>
<protein>
    <submittedName>
        <fullName evidence="2">PilZ domain-containing protein</fullName>
    </submittedName>
</protein>
<dbReference type="Gene3D" id="2.40.10.220">
    <property type="entry name" value="predicted glycosyltransferase like domains"/>
    <property type="match status" value="2"/>
</dbReference>
<comment type="caution">
    <text evidence="2">The sequence shown here is derived from an EMBL/GenBank/DDBJ whole genome shotgun (WGS) entry which is preliminary data.</text>
</comment>
<feature type="domain" description="PilZ" evidence="1">
    <location>
        <begin position="114"/>
        <end position="188"/>
    </location>
</feature>
<name>A0ABV9Z5A6_9HYPH</name>
<evidence type="ECO:0000313" key="2">
    <source>
        <dbReference type="EMBL" id="MFC5069028.1"/>
    </source>
</evidence>
<dbReference type="InterPro" id="IPR009875">
    <property type="entry name" value="PilZ_domain"/>
</dbReference>
<organism evidence="2 3">
    <name type="scientific">Flaviflagellibacter deserti</name>
    <dbReference type="NCBI Taxonomy" id="2267266"/>
    <lineage>
        <taxon>Bacteria</taxon>
        <taxon>Pseudomonadati</taxon>
        <taxon>Pseudomonadota</taxon>
        <taxon>Alphaproteobacteria</taxon>
        <taxon>Hyphomicrobiales</taxon>
        <taxon>Flaviflagellibacter</taxon>
    </lineage>
</organism>
<dbReference type="EMBL" id="JBHSJF010000006">
    <property type="protein sequence ID" value="MFC5069028.1"/>
    <property type="molecule type" value="Genomic_DNA"/>
</dbReference>
<proteinExistence type="predicted"/>
<dbReference type="Proteomes" id="UP001595796">
    <property type="component" value="Unassembled WGS sequence"/>
</dbReference>
<feature type="domain" description="PilZ" evidence="1">
    <location>
        <begin position="11"/>
        <end position="96"/>
    </location>
</feature>